<feature type="domain" description="Restriction endonuclease type IV Mrr" evidence="1">
    <location>
        <begin position="4"/>
        <end position="122"/>
    </location>
</feature>
<evidence type="ECO:0000313" key="2">
    <source>
        <dbReference type="EMBL" id="MVA99298.1"/>
    </source>
</evidence>
<protein>
    <submittedName>
        <fullName evidence="2">Restriction endonuclease</fullName>
    </submittedName>
</protein>
<keyword evidence="2" id="KW-0378">Hydrolase</keyword>
<sequence length="198" mass="22250">MLEDWKRYERLVARLLADQLSTGFCVPPNASVLGGITGIKRQIDVLIEARHDTDNSRRIIVDAKRRKRKIDVKDVESFRGMMEDVGATHGYLVCPHGHTAAAEKRAQRAAAIRLLPLDRLEDFDPRTWPRCSRPGCKNGRVFWDGYPEVSLGFVAPDGTPKRLAFVHSVGKCDQCRVFHASCATCHQILCVPRTTKPT</sequence>
<name>A0A844QMN6_9HYPH</name>
<dbReference type="GO" id="GO:0003677">
    <property type="term" value="F:DNA binding"/>
    <property type="evidence" value="ECO:0007669"/>
    <property type="project" value="InterPro"/>
</dbReference>
<dbReference type="GO" id="GO:0009307">
    <property type="term" value="P:DNA restriction-modification system"/>
    <property type="evidence" value="ECO:0007669"/>
    <property type="project" value="InterPro"/>
</dbReference>
<comment type="caution">
    <text evidence="2">The sequence shown here is derived from an EMBL/GenBank/DDBJ whole genome shotgun (WGS) entry which is preliminary data.</text>
</comment>
<dbReference type="AlphaFoldDB" id="A0A844QMN6"/>
<dbReference type="SUPFAM" id="SSF52980">
    <property type="entry name" value="Restriction endonuclease-like"/>
    <property type="match status" value="1"/>
</dbReference>
<keyword evidence="2" id="KW-0255">Endonuclease</keyword>
<dbReference type="Gene3D" id="3.40.1350.10">
    <property type="match status" value="1"/>
</dbReference>
<accession>A0A844QMN6</accession>
<dbReference type="Pfam" id="PF04471">
    <property type="entry name" value="Mrr_cat"/>
    <property type="match status" value="1"/>
</dbReference>
<dbReference type="Proteomes" id="UP000463224">
    <property type="component" value="Unassembled WGS sequence"/>
</dbReference>
<keyword evidence="3" id="KW-1185">Reference proteome</keyword>
<dbReference type="InterPro" id="IPR007560">
    <property type="entry name" value="Restrct_endonuc_IV_Mrr"/>
</dbReference>
<keyword evidence="2" id="KW-0540">Nuclease</keyword>
<dbReference type="InterPro" id="IPR011335">
    <property type="entry name" value="Restrct_endonuc-II-like"/>
</dbReference>
<reference evidence="2 3" key="1">
    <citation type="submission" date="2019-12" db="EMBL/GenBank/DDBJ databases">
        <title>Nitratireductor arenosus sp. nov., Isolated from sea sand, Jeju island, South Korea.</title>
        <authorList>
            <person name="Kim W."/>
        </authorList>
    </citation>
    <scope>NUCLEOTIDE SEQUENCE [LARGE SCALE GENOMIC DNA]</scope>
    <source>
        <strain evidence="2 3">CAU 1489</strain>
    </source>
</reference>
<organism evidence="2 3">
    <name type="scientific">Nitratireductor arenosus</name>
    <dbReference type="NCBI Taxonomy" id="2682096"/>
    <lineage>
        <taxon>Bacteria</taxon>
        <taxon>Pseudomonadati</taxon>
        <taxon>Pseudomonadota</taxon>
        <taxon>Alphaproteobacteria</taxon>
        <taxon>Hyphomicrobiales</taxon>
        <taxon>Phyllobacteriaceae</taxon>
        <taxon>Nitratireductor</taxon>
    </lineage>
</organism>
<dbReference type="GO" id="GO:0004519">
    <property type="term" value="F:endonuclease activity"/>
    <property type="evidence" value="ECO:0007669"/>
    <property type="project" value="UniProtKB-KW"/>
</dbReference>
<proteinExistence type="predicted"/>
<evidence type="ECO:0000313" key="3">
    <source>
        <dbReference type="Proteomes" id="UP000463224"/>
    </source>
</evidence>
<evidence type="ECO:0000259" key="1">
    <source>
        <dbReference type="Pfam" id="PF04471"/>
    </source>
</evidence>
<gene>
    <name evidence="2" type="ORF">GN330_18800</name>
</gene>
<dbReference type="EMBL" id="WPHG01000005">
    <property type="protein sequence ID" value="MVA99298.1"/>
    <property type="molecule type" value="Genomic_DNA"/>
</dbReference>
<dbReference type="InterPro" id="IPR011856">
    <property type="entry name" value="tRNA_endonuc-like_dom_sf"/>
</dbReference>